<dbReference type="SUPFAM" id="SSF50022">
    <property type="entry name" value="ISP domain"/>
    <property type="match status" value="1"/>
</dbReference>
<dbReference type="GO" id="GO:0051537">
    <property type="term" value="F:2 iron, 2 sulfur cluster binding"/>
    <property type="evidence" value="ECO:0007669"/>
    <property type="project" value="UniProtKB-KW"/>
</dbReference>
<evidence type="ECO:0000256" key="5">
    <source>
        <dbReference type="ARBA" id="ARBA00023004"/>
    </source>
</evidence>
<dbReference type="PROSITE" id="PS51296">
    <property type="entry name" value="RIESKE"/>
    <property type="match status" value="1"/>
</dbReference>
<accession>A0A7C4QPV4</accession>
<evidence type="ECO:0000256" key="1">
    <source>
        <dbReference type="ARBA" id="ARBA00001962"/>
    </source>
</evidence>
<comment type="caution">
    <text evidence="8">The sequence shown here is derived from an EMBL/GenBank/DDBJ whole genome shotgun (WGS) entry which is preliminary data.</text>
</comment>
<dbReference type="CDD" id="cd03469">
    <property type="entry name" value="Rieske_RO_Alpha_N"/>
    <property type="match status" value="1"/>
</dbReference>
<dbReference type="InterPro" id="IPR036922">
    <property type="entry name" value="Rieske_2Fe-2S_sf"/>
</dbReference>
<comment type="cofactor">
    <cofactor evidence="1">
        <name>Fe cation</name>
        <dbReference type="ChEBI" id="CHEBI:24875"/>
    </cofactor>
</comment>
<evidence type="ECO:0000256" key="2">
    <source>
        <dbReference type="ARBA" id="ARBA00022714"/>
    </source>
</evidence>
<protein>
    <submittedName>
        <fullName evidence="8">Aromatic ring-hydroxylating dioxygenase subunit alpha</fullName>
    </submittedName>
</protein>
<dbReference type="AlphaFoldDB" id="A0A7C4QPV4"/>
<dbReference type="InterPro" id="IPR015879">
    <property type="entry name" value="Ring_hydroxy_dOase_asu_C_dom"/>
</dbReference>
<evidence type="ECO:0000256" key="6">
    <source>
        <dbReference type="ARBA" id="ARBA00023014"/>
    </source>
</evidence>
<dbReference type="InterPro" id="IPR001663">
    <property type="entry name" value="Rng_hydr_dOase-A"/>
</dbReference>
<dbReference type="Pfam" id="PF00848">
    <property type="entry name" value="Ring_hydroxyl_A"/>
    <property type="match status" value="1"/>
</dbReference>
<keyword evidence="4" id="KW-0560">Oxidoreductase</keyword>
<organism evidence="8">
    <name type="scientific">Schlesneria paludicola</name>
    <dbReference type="NCBI Taxonomy" id="360056"/>
    <lineage>
        <taxon>Bacteria</taxon>
        <taxon>Pseudomonadati</taxon>
        <taxon>Planctomycetota</taxon>
        <taxon>Planctomycetia</taxon>
        <taxon>Planctomycetales</taxon>
        <taxon>Planctomycetaceae</taxon>
        <taxon>Schlesneria</taxon>
    </lineage>
</organism>
<evidence type="ECO:0000256" key="4">
    <source>
        <dbReference type="ARBA" id="ARBA00023002"/>
    </source>
</evidence>
<dbReference type="Gene3D" id="3.90.380.10">
    <property type="entry name" value="Naphthalene 1,2-dioxygenase Alpha Subunit, Chain A, domain 1"/>
    <property type="match status" value="2"/>
</dbReference>
<reference evidence="8" key="1">
    <citation type="journal article" date="2020" name="mSystems">
        <title>Genome- and Community-Level Interaction Insights into Carbon Utilization and Element Cycling Functions of Hydrothermarchaeota in Hydrothermal Sediment.</title>
        <authorList>
            <person name="Zhou Z."/>
            <person name="Liu Y."/>
            <person name="Xu W."/>
            <person name="Pan J."/>
            <person name="Luo Z.H."/>
            <person name="Li M."/>
        </authorList>
    </citation>
    <scope>NUCLEOTIDE SEQUENCE [LARGE SCALE GENOMIC DNA]</scope>
    <source>
        <strain evidence="8">SpSt-508</strain>
    </source>
</reference>
<name>A0A7C4QPV4_9PLAN</name>
<keyword evidence="6" id="KW-0411">Iron-sulfur</keyword>
<keyword evidence="3" id="KW-0479">Metal-binding</keyword>
<dbReference type="GO" id="GO:0005506">
    <property type="term" value="F:iron ion binding"/>
    <property type="evidence" value="ECO:0007669"/>
    <property type="project" value="InterPro"/>
</dbReference>
<keyword evidence="8" id="KW-0223">Dioxygenase</keyword>
<dbReference type="EMBL" id="DSVQ01000009">
    <property type="protein sequence ID" value="HGT38468.1"/>
    <property type="molecule type" value="Genomic_DNA"/>
</dbReference>
<sequence>MRGGSIVFVHDTHLPQLLSLAHYSDPAVQEREIQRLFLPGWHCLALWEQFHRDGDFKTIEVLGRPLLLWRRGDRIRAFLNVCSHRFSLLTDRPRGCFPGRLKCQYHGWEYDETGNTCKIPDAQSFRPLKKGELGLREYRAELLGQLVFVTLDDAAPPLCDYLGPDLAQLCRERFSMEHRLTYIGDKVQPCNWKIVIENLLESYHIEAVHPRTFRRFPVPEHCTHTFYPTYDYYIHDYRDEPDSVAAEKFICRLTGQPLDLKWRHILRYPNIAVGGSGPWYYLLMVFPLTPATCRFLTFTMHYPGPPGRWKTRLLHRVLKRFGTFMGKQINREDARIYPGIQRGLTASDRPHGGGLISAREERIFAFQRHLLQHIGDADEHPPTLPHARD</sequence>
<dbReference type="PANTHER" id="PTHR43756:SF5">
    <property type="entry name" value="CHOLINE MONOOXYGENASE, CHLOROPLASTIC"/>
    <property type="match status" value="1"/>
</dbReference>
<dbReference type="InterPro" id="IPR017941">
    <property type="entry name" value="Rieske_2Fe-2S"/>
</dbReference>
<evidence type="ECO:0000313" key="8">
    <source>
        <dbReference type="EMBL" id="HGT38468.1"/>
    </source>
</evidence>
<evidence type="ECO:0000256" key="3">
    <source>
        <dbReference type="ARBA" id="ARBA00022723"/>
    </source>
</evidence>
<dbReference type="PANTHER" id="PTHR43756">
    <property type="entry name" value="CHOLINE MONOOXYGENASE, CHLOROPLASTIC"/>
    <property type="match status" value="1"/>
</dbReference>
<gene>
    <name evidence="8" type="ORF">ENS64_04295</name>
</gene>
<dbReference type="CDD" id="cd00680">
    <property type="entry name" value="RHO_alpha_C"/>
    <property type="match status" value="1"/>
</dbReference>
<dbReference type="PRINTS" id="PR00090">
    <property type="entry name" value="RNGDIOXGNASE"/>
</dbReference>
<dbReference type="Gene3D" id="2.102.10.10">
    <property type="entry name" value="Rieske [2Fe-2S] iron-sulphur domain"/>
    <property type="match status" value="1"/>
</dbReference>
<keyword evidence="5" id="KW-0408">Iron</keyword>
<feature type="domain" description="Rieske" evidence="7">
    <location>
        <begin position="41"/>
        <end position="149"/>
    </location>
</feature>
<dbReference type="Pfam" id="PF00355">
    <property type="entry name" value="Rieske"/>
    <property type="match status" value="1"/>
</dbReference>
<keyword evidence="2" id="KW-0001">2Fe-2S</keyword>
<evidence type="ECO:0000259" key="7">
    <source>
        <dbReference type="PROSITE" id="PS51296"/>
    </source>
</evidence>
<dbReference type="SUPFAM" id="SSF55961">
    <property type="entry name" value="Bet v1-like"/>
    <property type="match status" value="1"/>
</dbReference>
<proteinExistence type="predicted"/>
<dbReference type="GO" id="GO:0051213">
    <property type="term" value="F:dioxygenase activity"/>
    <property type="evidence" value="ECO:0007669"/>
    <property type="project" value="UniProtKB-KW"/>
</dbReference>